<dbReference type="InterPro" id="IPR043502">
    <property type="entry name" value="DNA/RNA_pol_sf"/>
</dbReference>
<dbReference type="InterPro" id="IPR036397">
    <property type="entry name" value="RNaseH_sf"/>
</dbReference>
<dbReference type="PANTHER" id="PTHR48475">
    <property type="entry name" value="RIBONUCLEASE H"/>
    <property type="match status" value="1"/>
</dbReference>
<dbReference type="CDD" id="cd09279">
    <property type="entry name" value="RNase_HI_like"/>
    <property type="match status" value="1"/>
</dbReference>
<evidence type="ECO:0000313" key="4">
    <source>
        <dbReference type="RefSeq" id="XP_015945770.1"/>
    </source>
</evidence>
<organism evidence="3 4">
    <name type="scientific">Arachis duranensis</name>
    <name type="common">Wild peanut</name>
    <dbReference type="NCBI Taxonomy" id="130453"/>
    <lineage>
        <taxon>Eukaryota</taxon>
        <taxon>Viridiplantae</taxon>
        <taxon>Streptophyta</taxon>
        <taxon>Embryophyta</taxon>
        <taxon>Tracheophyta</taxon>
        <taxon>Spermatophyta</taxon>
        <taxon>Magnoliopsida</taxon>
        <taxon>eudicotyledons</taxon>
        <taxon>Gunneridae</taxon>
        <taxon>Pentapetalae</taxon>
        <taxon>rosids</taxon>
        <taxon>fabids</taxon>
        <taxon>Fabales</taxon>
        <taxon>Fabaceae</taxon>
        <taxon>Papilionoideae</taxon>
        <taxon>50 kb inversion clade</taxon>
        <taxon>dalbergioids sensu lato</taxon>
        <taxon>Dalbergieae</taxon>
        <taxon>Pterocarpus clade</taxon>
        <taxon>Arachis</taxon>
    </lineage>
</organism>
<sequence length="703" mass="79822">MARQCGYGATYQRLMNKIFQQQIGRNIEVYVDDMVAKTKLGDSHIQDLAEIFGQIRRYNMRLNPEKCAFGVQGGKFLGFILTSRGIEANPEKCQAILTMQSPSTVKEVQRLTGRLAALSRFLPCLAPKSSNFFQCLKKKAKHFEWNQDCEMAFQNLKEFLSKPPVLQKPKSGEPLYIYLSITDTAISSALVTETDRNQQPVYFVSKSLQNAELRYPRLEKLALALVFSSRRLRPYFQSHTIIVRTGQPLRQVLSKPELAGRLIKWAIELSEFDIQYQPRGSVKSQYLVDFVAELTEPCSDTSIPTWTLFVDGASNPQGAGAGILLENSDGIVLEHSLRFSFKASNNQSEYEALIAGLRLATDLRIDNLRVYCDSLLVVQQSTLDKPSIDTHNVLNIVDNDNWQQPYIQYLRSGTIPSHIDNKGQTPNLFCPKHTKEFVEYTLELEACHRKSSEPGSTGRRYGKIANTRSEHVIIVSGIRRPFIYRQSIFIIQRFGIPSNITTDNGRQFIDQSFKAFLQNLKIKQHFSYVEHPQSNGLAEAANKVILQALRKKLDNAKGLWAELVPEESPFRLVYGSEAMIPIEVSHGSMRTIAKEHDQARQADLDLIEEIRETAAIRHRALQQQLSRRYGQKVKPRSFNTGDLVLRKTEQARRPPSHGKLAATWEGPYKISEVLGRGAYKLEDISGTKLPNTWNVGSLKRYYS</sequence>
<dbReference type="CDD" id="cd01647">
    <property type="entry name" value="RT_LTR"/>
    <property type="match status" value="1"/>
</dbReference>
<dbReference type="Pfam" id="PF13456">
    <property type="entry name" value="RVT_3"/>
    <property type="match status" value="1"/>
</dbReference>
<dbReference type="Pfam" id="PF00078">
    <property type="entry name" value="RVT_1"/>
    <property type="match status" value="1"/>
</dbReference>
<dbReference type="InterPro" id="IPR012337">
    <property type="entry name" value="RNaseH-like_sf"/>
</dbReference>
<dbReference type="Gene3D" id="6.10.20.110">
    <property type="match status" value="1"/>
</dbReference>
<dbReference type="GO" id="GO:0003676">
    <property type="term" value="F:nucleic acid binding"/>
    <property type="evidence" value="ECO:0007669"/>
    <property type="project" value="InterPro"/>
</dbReference>
<gene>
    <name evidence="4" type="primary">LOC107470831</name>
</gene>
<feature type="domain" description="Integrase catalytic" evidence="2">
    <location>
        <begin position="486"/>
        <end position="611"/>
    </location>
</feature>
<accession>A0A6P4BYH0</accession>
<dbReference type="Gene3D" id="3.30.70.270">
    <property type="match status" value="2"/>
</dbReference>
<proteinExistence type="predicted"/>
<feature type="domain" description="RNase H type-1" evidence="1">
    <location>
        <begin position="302"/>
        <end position="439"/>
    </location>
</feature>
<dbReference type="GeneID" id="107470831"/>
<dbReference type="Proteomes" id="UP000515211">
    <property type="component" value="Chromosome 1"/>
</dbReference>
<dbReference type="PROSITE" id="PS50994">
    <property type="entry name" value="INTEGRASE"/>
    <property type="match status" value="1"/>
</dbReference>
<dbReference type="SUPFAM" id="SSF53098">
    <property type="entry name" value="Ribonuclease H-like"/>
    <property type="match status" value="2"/>
</dbReference>
<dbReference type="InterPro" id="IPR041577">
    <property type="entry name" value="RT_RNaseH_2"/>
</dbReference>
<dbReference type="InterPro" id="IPR002156">
    <property type="entry name" value="RNaseH_domain"/>
</dbReference>
<dbReference type="PROSITE" id="PS50879">
    <property type="entry name" value="RNASE_H_1"/>
    <property type="match status" value="1"/>
</dbReference>
<keyword evidence="3" id="KW-1185">Reference proteome</keyword>
<evidence type="ECO:0000259" key="2">
    <source>
        <dbReference type="PROSITE" id="PS50994"/>
    </source>
</evidence>
<dbReference type="KEGG" id="adu:107470831"/>
<dbReference type="InterPro" id="IPR000477">
    <property type="entry name" value="RT_dom"/>
</dbReference>
<dbReference type="Pfam" id="PF17919">
    <property type="entry name" value="RT_RNaseH_2"/>
    <property type="match status" value="1"/>
</dbReference>
<dbReference type="PANTHER" id="PTHR48475:SF2">
    <property type="entry name" value="RIBONUCLEASE H"/>
    <property type="match status" value="1"/>
</dbReference>
<dbReference type="AlphaFoldDB" id="A0A6P4BYH0"/>
<dbReference type="GO" id="GO:0015074">
    <property type="term" value="P:DNA integration"/>
    <property type="evidence" value="ECO:0007669"/>
    <property type="project" value="InterPro"/>
</dbReference>
<evidence type="ECO:0000313" key="3">
    <source>
        <dbReference type="Proteomes" id="UP000515211"/>
    </source>
</evidence>
<dbReference type="RefSeq" id="XP_015945770.1">
    <property type="nucleotide sequence ID" value="XM_016090284.1"/>
</dbReference>
<dbReference type="InterPro" id="IPR043128">
    <property type="entry name" value="Rev_trsase/Diguanyl_cyclase"/>
</dbReference>
<dbReference type="GO" id="GO:0004523">
    <property type="term" value="F:RNA-DNA hybrid ribonuclease activity"/>
    <property type="evidence" value="ECO:0007669"/>
    <property type="project" value="InterPro"/>
</dbReference>
<reference evidence="4" key="2">
    <citation type="submission" date="2025-08" db="UniProtKB">
        <authorList>
            <consortium name="RefSeq"/>
        </authorList>
    </citation>
    <scope>IDENTIFICATION</scope>
    <source>
        <tissue evidence="4">Whole plant</tissue>
    </source>
</reference>
<name>A0A6P4BYH0_ARADU</name>
<dbReference type="SUPFAM" id="SSF56672">
    <property type="entry name" value="DNA/RNA polymerases"/>
    <property type="match status" value="1"/>
</dbReference>
<dbReference type="Gene3D" id="3.30.420.10">
    <property type="entry name" value="Ribonuclease H-like superfamily/Ribonuclease H"/>
    <property type="match status" value="2"/>
</dbReference>
<reference evidence="3" key="1">
    <citation type="journal article" date="2016" name="Nat. Genet.">
        <title>The genome sequences of Arachis duranensis and Arachis ipaensis, the diploid ancestors of cultivated peanut.</title>
        <authorList>
            <person name="Bertioli D.J."/>
            <person name="Cannon S.B."/>
            <person name="Froenicke L."/>
            <person name="Huang G."/>
            <person name="Farmer A.D."/>
            <person name="Cannon E.K."/>
            <person name="Liu X."/>
            <person name="Gao D."/>
            <person name="Clevenger J."/>
            <person name="Dash S."/>
            <person name="Ren L."/>
            <person name="Moretzsohn M.C."/>
            <person name="Shirasawa K."/>
            <person name="Huang W."/>
            <person name="Vidigal B."/>
            <person name="Abernathy B."/>
            <person name="Chu Y."/>
            <person name="Niederhuth C.E."/>
            <person name="Umale P."/>
            <person name="Araujo A.C."/>
            <person name="Kozik A."/>
            <person name="Kim K.D."/>
            <person name="Burow M.D."/>
            <person name="Varshney R.K."/>
            <person name="Wang X."/>
            <person name="Zhang X."/>
            <person name="Barkley N."/>
            <person name="Guimaraes P.M."/>
            <person name="Isobe S."/>
            <person name="Guo B."/>
            <person name="Liao B."/>
            <person name="Stalker H.T."/>
            <person name="Schmitz R.J."/>
            <person name="Scheffler B.E."/>
            <person name="Leal-Bertioli S.C."/>
            <person name="Xun X."/>
            <person name="Jackson S.A."/>
            <person name="Michelmore R."/>
            <person name="Ozias-Akins P."/>
        </authorList>
    </citation>
    <scope>NUCLEOTIDE SEQUENCE [LARGE SCALE GENOMIC DNA]</scope>
    <source>
        <strain evidence="3">cv. V14167</strain>
    </source>
</reference>
<evidence type="ECO:0000259" key="1">
    <source>
        <dbReference type="PROSITE" id="PS50879"/>
    </source>
</evidence>
<protein>
    <submittedName>
        <fullName evidence="4">Uncharacterized protein LOC107470831</fullName>
    </submittedName>
</protein>
<dbReference type="InterPro" id="IPR001584">
    <property type="entry name" value="Integrase_cat-core"/>
</dbReference>